<evidence type="ECO:0000259" key="5">
    <source>
        <dbReference type="PROSITE" id="PS50931"/>
    </source>
</evidence>
<dbReference type="GO" id="GO:0003700">
    <property type="term" value="F:DNA-binding transcription factor activity"/>
    <property type="evidence" value="ECO:0007669"/>
    <property type="project" value="InterPro"/>
</dbReference>
<dbReference type="GO" id="GO:0006351">
    <property type="term" value="P:DNA-templated transcription"/>
    <property type="evidence" value="ECO:0007669"/>
    <property type="project" value="TreeGrafter"/>
</dbReference>
<keyword evidence="7" id="KW-1185">Reference proteome</keyword>
<dbReference type="EMBL" id="QYUO01000001">
    <property type="protein sequence ID" value="RJF98003.1"/>
    <property type="molecule type" value="Genomic_DNA"/>
</dbReference>
<dbReference type="InterPro" id="IPR036388">
    <property type="entry name" value="WH-like_DNA-bd_sf"/>
</dbReference>
<dbReference type="PANTHER" id="PTHR30537">
    <property type="entry name" value="HTH-TYPE TRANSCRIPTIONAL REGULATOR"/>
    <property type="match status" value="1"/>
</dbReference>
<evidence type="ECO:0000313" key="7">
    <source>
        <dbReference type="Proteomes" id="UP000265955"/>
    </source>
</evidence>
<dbReference type="PROSITE" id="PS50931">
    <property type="entry name" value="HTH_LYSR"/>
    <property type="match status" value="1"/>
</dbReference>
<dbReference type="Pfam" id="PF00126">
    <property type="entry name" value="HTH_1"/>
    <property type="match status" value="1"/>
</dbReference>
<dbReference type="OrthoDB" id="9178397at2"/>
<dbReference type="InterPro" id="IPR005119">
    <property type="entry name" value="LysR_subst-bd"/>
</dbReference>
<dbReference type="RefSeq" id="WP_119767948.1">
    <property type="nucleotide sequence ID" value="NZ_QYUO01000001.1"/>
</dbReference>
<dbReference type="PRINTS" id="PR00039">
    <property type="entry name" value="HTHLYSR"/>
</dbReference>
<dbReference type="InterPro" id="IPR036390">
    <property type="entry name" value="WH_DNA-bd_sf"/>
</dbReference>
<protein>
    <submittedName>
        <fullName evidence="6">LysR family transcriptional regulator</fullName>
    </submittedName>
</protein>
<proteinExistence type="inferred from homology"/>
<dbReference type="InterPro" id="IPR058163">
    <property type="entry name" value="LysR-type_TF_proteobact-type"/>
</dbReference>
<organism evidence="6 7">
    <name type="scientific">Noviherbaspirillum saxi</name>
    <dbReference type="NCBI Taxonomy" id="2320863"/>
    <lineage>
        <taxon>Bacteria</taxon>
        <taxon>Pseudomonadati</taxon>
        <taxon>Pseudomonadota</taxon>
        <taxon>Betaproteobacteria</taxon>
        <taxon>Burkholderiales</taxon>
        <taxon>Oxalobacteraceae</taxon>
        <taxon>Noviherbaspirillum</taxon>
    </lineage>
</organism>
<dbReference type="GO" id="GO:0043565">
    <property type="term" value="F:sequence-specific DNA binding"/>
    <property type="evidence" value="ECO:0007669"/>
    <property type="project" value="TreeGrafter"/>
</dbReference>
<dbReference type="Gene3D" id="1.10.10.10">
    <property type="entry name" value="Winged helix-like DNA-binding domain superfamily/Winged helix DNA-binding domain"/>
    <property type="match status" value="1"/>
</dbReference>
<comment type="similarity">
    <text evidence="1">Belongs to the LysR transcriptional regulatory family.</text>
</comment>
<dbReference type="Gene3D" id="3.40.190.10">
    <property type="entry name" value="Periplasmic binding protein-like II"/>
    <property type="match status" value="2"/>
</dbReference>
<evidence type="ECO:0000313" key="6">
    <source>
        <dbReference type="EMBL" id="RJF98003.1"/>
    </source>
</evidence>
<dbReference type="SUPFAM" id="SSF46785">
    <property type="entry name" value="Winged helix' DNA-binding domain"/>
    <property type="match status" value="1"/>
</dbReference>
<keyword evidence="3" id="KW-0238">DNA-binding</keyword>
<evidence type="ECO:0000256" key="2">
    <source>
        <dbReference type="ARBA" id="ARBA00023015"/>
    </source>
</evidence>
<dbReference type="Proteomes" id="UP000265955">
    <property type="component" value="Unassembled WGS sequence"/>
</dbReference>
<keyword evidence="4" id="KW-0804">Transcription</keyword>
<accession>A0A3A3FQ55</accession>
<name>A0A3A3FQ55_9BURK</name>
<comment type="caution">
    <text evidence="6">The sequence shown here is derived from an EMBL/GenBank/DDBJ whole genome shotgun (WGS) entry which is preliminary data.</text>
</comment>
<evidence type="ECO:0000256" key="3">
    <source>
        <dbReference type="ARBA" id="ARBA00023125"/>
    </source>
</evidence>
<gene>
    <name evidence="6" type="ORF">D3871_05350</name>
</gene>
<dbReference type="SUPFAM" id="SSF53850">
    <property type="entry name" value="Periplasmic binding protein-like II"/>
    <property type="match status" value="1"/>
</dbReference>
<evidence type="ECO:0000256" key="1">
    <source>
        <dbReference type="ARBA" id="ARBA00009437"/>
    </source>
</evidence>
<reference evidence="7" key="1">
    <citation type="submission" date="2018-09" db="EMBL/GenBank/DDBJ databases">
        <authorList>
            <person name="Zhu H."/>
        </authorList>
    </citation>
    <scope>NUCLEOTIDE SEQUENCE [LARGE SCALE GENOMIC DNA]</scope>
    <source>
        <strain evidence="7">K1R23-30</strain>
    </source>
</reference>
<dbReference type="PANTHER" id="PTHR30537:SF74">
    <property type="entry name" value="HTH-TYPE TRANSCRIPTIONAL REGULATOR TRPI"/>
    <property type="match status" value="1"/>
</dbReference>
<keyword evidence="2" id="KW-0805">Transcription regulation</keyword>
<feature type="domain" description="HTH lysR-type" evidence="5">
    <location>
        <begin position="1"/>
        <end position="63"/>
    </location>
</feature>
<dbReference type="Pfam" id="PF03466">
    <property type="entry name" value="LysR_substrate"/>
    <property type="match status" value="1"/>
</dbReference>
<dbReference type="InterPro" id="IPR000847">
    <property type="entry name" value="LysR_HTH_N"/>
</dbReference>
<evidence type="ECO:0000256" key="4">
    <source>
        <dbReference type="ARBA" id="ARBA00023163"/>
    </source>
</evidence>
<dbReference type="AlphaFoldDB" id="A0A3A3FQ55"/>
<dbReference type="FunFam" id="1.10.10.10:FF:000001">
    <property type="entry name" value="LysR family transcriptional regulator"/>
    <property type="match status" value="1"/>
</dbReference>
<sequence length="313" mass="34603">MKIRSPSMSELHAFVTVARVGSFTRAAEELCVTQAAVSRAINRLESHFGQVLLRRSAHLLTITPAGCAFLEAIRGPVAAIEEASATLMSGSDNKRLTLSVVPTLAGVWLLPRLPIFSQRHPGIEIIFAPYRRDEDFAGPQPDAAILTGAAGEWPARWDCDYVIGREMVPVAHPARLSRRRAAGQWTTPAELMNEQLLYHTSTPTRWQLWLREAGVLEATPKLASGFDHVSILIQAVKTDMGVAVLQRCLIQEELASGQLVIPFNLPISLPRGYFLCAPVQRRNHPALVVFRQWLLETAEADRTLLMQNTMTTA</sequence>